<sequence>MTPASMKLGHTKKEAGAIVGVSEQTIQRLIDDGELGAVKVRGRTIIPDVELKAWFEALPSAVANEE</sequence>
<evidence type="ECO:0000313" key="3">
    <source>
        <dbReference type="Proteomes" id="UP000202170"/>
    </source>
</evidence>
<dbReference type="GeneID" id="29080357"/>
<dbReference type="NCBIfam" id="TIGR01764">
    <property type="entry name" value="excise"/>
    <property type="match status" value="1"/>
</dbReference>
<evidence type="ECO:0000313" key="2">
    <source>
        <dbReference type="EMBL" id="AOE43782.1"/>
    </source>
</evidence>
<reference evidence="3" key="1">
    <citation type="submission" date="2016-07" db="EMBL/GenBank/DDBJ databases">
        <authorList>
            <person name="Florea S."/>
            <person name="Webb J.S."/>
            <person name="Jaromczyk J."/>
            <person name="Schardl C.L."/>
        </authorList>
    </citation>
    <scope>NUCLEOTIDE SEQUENCE [LARGE SCALE GENOMIC DNA]</scope>
</reference>
<dbReference type="InterPro" id="IPR010093">
    <property type="entry name" value="SinI_DNA-bd"/>
</dbReference>
<accession>A0A1B3AYG3</accession>
<dbReference type="EMBL" id="KX557272">
    <property type="protein sequence ID" value="AOE43782.1"/>
    <property type="molecule type" value="Genomic_DNA"/>
</dbReference>
<proteinExistence type="predicted"/>
<protein>
    <submittedName>
        <fullName evidence="2">Excise</fullName>
    </submittedName>
</protein>
<feature type="domain" description="Helix-turn-helix" evidence="1">
    <location>
        <begin position="12"/>
        <end position="57"/>
    </location>
</feature>
<name>A0A1B3AYG3_9CAUD</name>
<dbReference type="GO" id="GO:0003677">
    <property type="term" value="F:DNA binding"/>
    <property type="evidence" value="ECO:0007669"/>
    <property type="project" value="InterPro"/>
</dbReference>
<evidence type="ECO:0000259" key="1">
    <source>
        <dbReference type="Pfam" id="PF12728"/>
    </source>
</evidence>
<dbReference type="RefSeq" id="YP_009287561.1">
    <property type="nucleotide sequence ID" value="NC_031074.1"/>
</dbReference>
<gene>
    <name evidence="2" type="primary">93</name>
    <name evidence="2" type="ORF">SEA_BANTAM_93</name>
</gene>
<organism evidence="2 3">
    <name type="scientific">Gordonia phage Bantam</name>
    <dbReference type="NCBI Taxonomy" id="1887641"/>
    <lineage>
        <taxon>Viruses</taxon>
        <taxon>Duplodnaviria</taxon>
        <taxon>Heunggongvirae</taxon>
        <taxon>Uroviricota</taxon>
        <taxon>Caudoviricetes</taxon>
        <taxon>Bantamvirus</taxon>
        <taxon>Bantamvirus bantam</taxon>
    </lineage>
</organism>
<dbReference type="InterPro" id="IPR041657">
    <property type="entry name" value="HTH_17"/>
</dbReference>
<dbReference type="KEGG" id="vg:29080357"/>
<keyword evidence="3" id="KW-1185">Reference proteome</keyword>
<dbReference type="Proteomes" id="UP000202170">
    <property type="component" value="Segment"/>
</dbReference>
<dbReference type="Pfam" id="PF12728">
    <property type="entry name" value="HTH_17"/>
    <property type="match status" value="1"/>
</dbReference>